<organism evidence="1">
    <name type="scientific">Vecturithrix granuli</name>
    <dbReference type="NCBI Taxonomy" id="1499967"/>
    <lineage>
        <taxon>Bacteria</taxon>
        <taxon>Candidatus Moduliflexota</taxon>
        <taxon>Candidatus Vecturitrichia</taxon>
        <taxon>Candidatus Vecturitrichales</taxon>
        <taxon>Candidatus Vecturitrichaceae</taxon>
        <taxon>Candidatus Vecturithrix</taxon>
    </lineage>
</organism>
<dbReference type="STRING" id="1499967.U27_02640"/>
<accession>A0A081CB52</accession>
<keyword evidence="2" id="KW-1185">Reference proteome</keyword>
<dbReference type="AlphaFoldDB" id="A0A081CB52"/>
<proteinExistence type="predicted"/>
<name>A0A081CB52_VECG1</name>
<evidence type="ECO:0000313" key="2">
    <source>
        <dbReference type="Proteomes" id="UP000030661"/>
    </source>
</evidence>
<dbReference type="Proteomes" id="UP000030661">
    <property type="component" value="Unassembled WGS sequence"/>
</dbReference>
<protein>
    <submittedName>
        <fullName evidence="1">Uncharacterized protein</fullName>
    </submittedName>
</protein>
<sequence length="70" mass="8181">MGDTSRHEFFDEVNFACELYNYCKTFHVLPQPGGLFEQDAYYMLLLDFVIAAVNEKTAQDAEEARRRAKR</sequence>
<dbReference type="HOGENOM" id="CLU_2749550_0_0_0"/>
<evidence type="ECO:0000313" key="1">
    <source>
        <dbReference type="EMBL" id="GAK61807.1"/>
    </source>
</evidence>
<dbReference type="EMBL" id="DF820483">
    <property type="protein sequence ID" value="GAK61807.1"/>
    <property type="molecule type" value="Genomic_DNA"/>
</dbReference>
<reference evidence="1" key="1">
    <citation type="journal article" date="2015" name="PeerJ">
        <title>First genomic representation of candidate bacterial phylum KSB3 points to enhanced environmental sensing as a trigger of wastewater bulking.</title>
        <authorList>
            <person name="Sekiguchi Y."/>
            <person name="Ohashi A."/>
            <person name="Parks D.H."/>
            <person name="Yamauchi T."/>
            <person name="Tyson G.W."/>
            <person name="Hugenholtz P."/>
        </authorList>
    </citation>
    <scope>NUCLEOTIDE SEQUENCE [LARGE SCALE GENOMIC DNA]</scope>
</reference>
<gene>
    <name evidence="1" type="ORF">U27_02640</name>
</gene>